<keyword evidence="2" id="KW-1185">Reference proteome</keyword>
<dbReference type="InterPro" id="IPR036513">
    <property type="entry name" value="STAS_dom_sf"/>
</dbReference>
<proteinExistence type="predicted"/>
<organism evidence="1 2">
    <name type="scientific">Microbacterium insulae</name>
    <dbReference type="NCBI Taxonomy" id="483014"/>
    <lineage>
        <taxon>Bacteria</taxon>
        <taxon>Bacillati</taxon>
        <taxon>Actinomycetota</taxon>
        <taxon>Actinomycetes</taxon>
        <taxon>Micrococcales</taxon>
        <taxon>Microbacteriaceae</taxon>
        <taxon>Microbacterium</taxon>
    </lineage>
</organism>
<comment type="caution">
    <text evidence="1">The sequence shown here is derived from an EMBL/GenBank/DDBJ whole genome shotgun (WGS) entry which is preliminary data.</text>
</comment>
<evidence type="ECO:0000313" key="2">
    <source>
        <dbReference type="Proteomes" id="UP001597055"/>
    </source>
</evidence>
<evidence type="ECO:0000313" key="1">
    <source>
        <dbReference type="EMBL" id="MFD0789373.1"/>
    </source>
</evidence>
<dbReference type="InterPro" id="IPR038396">
    <property type="entry name" value="SpoIIAA-like_sf"/>
</dbReference>
<gene>
    <name evidence="1" type="ORF">ACFQ0P_03105</name>
</gene>
<dbReference type="Pfam" id="PF11964">
    <property type="entry name" value="SpoIIAA-like"/>
    <property type="match status" value="1"/>
</dbReference>
<name>A0ABW3AFC5_9MICO</name>
<dbReference type="InterPro" id="IPR021866">
    <property type="entry name" value="SpoIIAA-like"/>
</dbReference>
<dbReference type="Proteomes" id="UP001597055">
    <property type="component" value="Unassembled WGS sequence"/>
</dbReference>
<dbReference type="EMBL" id="JBHTII010000001">
    <property type="protein sequence ID" value="MFD0789373.1"/>
    <property type="molecule type" value="Genomic_DNA"/>
</dbReference>
<dbReference type="Gene3D" id="3.40.50.10600">
    <property type="entry name" value="SpoIIaa-like domains"/>
    <property type="match status" value="1"/>
</dbReference>
<sequence length="125" mass="13309">MIETMHGLPDGVLGFRAVGAVDSSDYESVLDPAIDAAIERGEKVNLVLVLGDEFERYTLGALWQDARLEGKPADTWGRIALVTDHSLIGEIVHGISFLFPCEVRIFGVAAVDDAVAWAAEGPSGA</sequence>
<reference evidence="2" key="1">
    <citation type="journal article" date="2019" name="Int. J. Syst. Evol. Microbiol.">
        <title>The Global Catalogue of Microorganisms (GCM) 10K type strain sequencing project: providing services to taxonomists for standard genome sequencing and annotation.</title>
        <authorList>
            <consortium name="The Broad Institute Genomics Platform"/>
            <consortium name="The Broad Institute Genome Sequencing Center for Infectious Disease"/>
            <person name="Wu L."/>
            <person name="Ma J."/>
        </authorList>
    </citation>
    <scope>NUCLEOTIDE SEQUENCE [LARGE SCALE GENOMIC DNA]</scope>
    <source>
        <strain evidence="2">CCUG 54523</strain>
    </source>
</reference>
<dbReference type="SUPFAM" id="SSF52091">
    <property type="entry name" value="SpoIIaa-like"/>
    <property type="match status" value="1"/>
</dbReference>
<dbReference type="RefSeq" id="WP_204980299.1">
    <property type="nucleotide sequence ID" value="NZ_JBHTII010000001.1"/>
</dbReference>
<protein>
    <submittedName>
        <fullName evidence="1">STAS/SEC14 domain-containing protein</fullName>
    </submittedName>
</protein>
<accession>A0ABW3AFC5</accession>